<evidence type="ECO:0000256" key="1">
    <source>
        <dbReference type="SAM" id="MobiDB-lite"/>
    </source>
</evidence>
<organism evidence="3 4">
    <name type="scientific">Leifsonella bigeumensis</name>
    <dbReference type="NCBI Taxonomy" id="433643"/>
    <lineage>
        <taxon>Bacteria</taxon>
        <taxon>Bacillati</taxon>
        <taxon>Actinomycetota</taxon>
        <taxon>Actinomycetes</taxon>
        <taxon>Micrococcales</taxon>
        <taxon>Microbacteriaceae</taxon>
        <taxon>Leifsonella</taxon>
    </lineage>
</organism>
<dbReference type="Proteomes" id="UP001501004">
    <property type="component" value="Unassembled WGS sequence"/>
</dbReference>
<protein>
    <recommendedName>
        <fullName evidence="5">Pilus assembly protein PilO</fullName>
    </recommendedName>
</protein>
<keyword evidence="4" id="KW-1185">Reference proteome</keyword>
<name>A0ABP7F5A4_9MICO</name>
<feature type="region of interest" description="Disordered" evidence="1">
    <location>
        <begin position="207"/>
        <end position="228"/>
    </location>
</feature>
<dbReference type="InterPro" id="IPR014717">
    <property type="entry name" value="Transl_elong_EF1B/ribsomal_bS6"/>
</dbReference>
<evidence type="ECO:0000313" key="3">
    <source>
        <dbReference type="EMBL" id="GAA3731604.1"/>
    </source>
</evidence>
<reference evidence="4" key="1">
    <citation type="journal article" date="2019" name="Int. J. Syst. Evol. Microbiol.">
        <title>The Global Catalogue of Microorganisms (GCM) 10K type strain sequencing project: providing services to taxonomists for standard genome sequencing and annotation.</title>
        <authorList>
            <consortium name="The Broad Institute Genomics Platform"/>
            <consortium name="The Broad Institute Genome Sequencing Center for Infectious Disease"/>
            <person name="Wu L."/>
            <person name="Ma J."/>
        </authorList>
    </citation>
    <scope>NUCLEOTIDE SEQUENCE [LARGE SCALE GENOMIC DNA]</scope>
    <source>
        <strain evidence="4">JCM 16949</strain>
    </source>
</reference>
<keyword evidence="2" id="KW-1133">Transmembrane helix</keyword>
<dbReference type="RefSeq" id="WP_344753390.1">
    <property type="nucleotide sequence ID" value="NZ_BAABAE010000001.1"/>
</dbReference>
<feature type="transmembrane region" description="Helical" evidence="2">
    <location>
        <begin position="6"/>
        <end position="27"/>
    </location>
</feature>
<evidence type="ECO:0008006" key="5">
    <source>
        <dbReference type="Google" id="ProtNLM"/>
    </source>
</evidence>
<comment type="caution">
    <text evidence="3">The sequence shown here is derived from an EMBL/GenBank/DDBJ whole genome shotgun (WGS) entry which is preliminary data.</text>
</comment>
<accession>A0ABP7F5A4</accession>
<keyword evidence="2" id="KW-0812">Transmembrane</keyword>
<evidence type="ECO:0000256" key="2">
    <source>
        <dbReference type="SAM" id="Phobius"/>
    </source>
</evidence>
<evidence type="ECO:0000313" key="4">
    <source>
        <dbReference type="Proteomes" id="UP001501004"/>
    </source>
</evidence>
<sequence length="228" mass="23857">MNNKLWLVIAGIAGVAVLALGWFLGVAPKFDEMSAANEQRASVDAQNVLHQKKLDALKKEFTQLDLLKEQLAAAQASLPPGDDLSTFLGELHDLEASSGVVLTSFSAGDGQSYVAAPGETTDPLVTADNFVAIPIDLTVDGTRPQVIEFINDLQYGERLFLVIKLTVAKSADAAATEPDSEEAPTAKGYVGNISGFVYVLVDPAAPPPTPTPVGSLDSTPSPSPTPGQ</sequence>
<keyword evidence="2" id="KW-0472">Membrane</keyword>
<dbReference type="EMBL" id="BAABAE010000001">
    <property type="protein sequence ID" value="GAA3731604.1"/>
    <property type="molecule type" value="Genomic_DNA"/>
</dbReference>
<proteinExistence type="predicted"/>
<gene>
    <name evidence="3" type="ORF">GCM10022239_05250</name>
</gene>
<dbReference type="Gene3D" id="3.30.70.60">
    <property type="match status" value="1"/>
</dbReference>